<sequence>MLVAQRVRPEQLEMADTSFFISFPIPLGDQFELARLYRNLKPAPVPAPVPASPHSLFPASLAFGPFLIIMLPTLAELGAVLGRASLDLGSASDFGRHPVASMRHLHCAFGATRFDRLPFPPQLGHRAFMQFMQEFDGPLAPDYSLCPILADLSQCLADAAKGNCDKHSLLTSPAPDLLTQLLGVPPGYLGSRYVPRHSGKLCDLAYVSDRTEYPLLIAEVKEKLDGDALFEVGAYYAQMWADRPLACCPSFLLQWVGSYFAVVAAMATPDGIWIEEMTPFVGVMFYHNPASRLPALKLFSALRHSLKTLIDSVPTKFPTKLPAVRRPSSAIGDPIEQRFPFFFAPPLGLRIDEQIAESLCFRAHQLIATPTRQSERAIPVMVKVVFGHYGIEAHQILSEAGLAPALFACYELPSMRPLFLRSPDPDTDTESEGEQTDEVLVIMEDMPDYQRWRTCSCEERNSLLLPALRHAVGLLHGRTPPIVHGDLRNRNVGAIRDAEGLLHLKVLDFDWADRVPAARYPLTLNPAVAWPADALDGAPILPKHDDYWVEQLQ</sequence>
<reference evidence="1" key="1">
    <citation type="journal article" date="2022" name="bioRxiv">
        <title>Genomics of Preaxostyla Flagellates Illuminates Evolutionary Transitions and the Path Towards Mitochondrial Loss.</title>
        <authorList>
            <person name="Novak L.V.F."/>
            <person name="Treitli S.C."/>
            <person name="Pyrih J."/>
            <person name="Halakuc P."/>
            <person name="Pipaliya S.V."/>
            <person name="Vacek V."/>
            <person name="Brzon O."/>
            <person name="Soukal P."/>
            <person name="Eme L."/>
            <person name="Dacks J.B."/>
            <person name="Karnkowska A."/>
            <person name="Elias M."/>
            <person name="Hampl V."/>
        </authorList>
    </citation>
    <scope>NUCLEOTIDE SEQUENCE</scope>
    <source>
        <strain evidence="1">RCP-MX</strain>
    </source>
</reference>
<name>A0ABQ8U718_9EUKA</name>
<comment type="caution">
    <text evidence="1">The sequence shown here is derived from an EMBL/GenBank/DDBJ whole genome shotgun (WGS) entry which is preliminary data.</text>
</comment>
<evidence type="ECO:0000313" key="1">
    <source>
        <dbReference type="EMBL" id="KAJ4454508.1"/>
    </source>
</evidence>
<dbReference type="Proteomes" id="UP001141327">
    <property type="component" value="Unassembled WGS sequence"/>
</dbReference>
<proteinExistence type="predicted"/>
<protein>
    <recommendedName>
        <fullName evidence="3">Protein kinase domain-containing protein</fullName>
    </recommendedName>
</protein>
<keyword evidence="2" id="KW-1185">Reference proteome</keyword>
<dbReference type="SUPFAM" id="SSF56112">
    <property type="entry name" value="Protein kinase-like (PK-like)"/>
    <property type="match status" value="1"/>
</dbReference>
<dbReference type="EMBL" id="JAPMOS010000151">
    <property type="protein sequence ID" value="KAJ4454508.1"/>
    <property type="molecule type" value="Genomic_DNA"/>
</dbReference>
<evidence type="ECO:0000313" key="2">
    <source>
        <dbReference type="Proteomes" id="UP001141327"/>
    </source>
</evidence>
<accession>A0ABQ8U718</accession>
<gene>
    <name evidence="1" type="ORF">PAPYR_10773</name>
</gene>
<evidence type="ECO:0008006" key="3">
    <source>
        <dbReference type="Google" id="ProtNLM"/>
    </source>
</evidence>
<organism evidence="1 2">
    <name type="scientific">Paratrimastix pyriformis</name>
    <dbReference type="NCBI Taxonomy" id="342808"/>
    <lineage>
        <taxon>Eukaryota</taxon>
        <taxon>Metamonada</taxon>
        <taxon>Preaxostyla</taxon>
        <taxon>Paratrimastigidae</taxon>
        <taxon>Paratrimastix</taxon>
    </lineage>
</organism>
<dbReference type="InterPro" id="IPR011009">
    <property type="entry name" value="Kinase-like_dom_sf"/>
</dbReference>